<proteinExistence type="predicted"/>
<dbReference type="Proteomes" id="UP001164733">
    <property type="component" value="Chromosome"/>
</dbReference>
<evidence type="ECO:0000313" key="1">
    <source>
        <dbReference type="EMBL" id="WAG58862.1"/>
    </source>
</evidence>
<reference evidence="1" key="1">
    <citation type="submission" date="2021-11" db="EMBL/GenBank/DDBJ databases">
        <title>Clostridia strains as spoilage organisms.</title>
        <authorList>
            <person name="Wambui J."/>
            <person name="Stevens M.J.A."/>
            <person name="Stephan R."/>
        </authorList>
    </citation>
    <scope>NUCLEOTIDE SEQUENCE</scope>
    <source>
        <strain evidence="1">CF009</strain>
    </source>
</reference>
<evidence type="ECO:0000313" key="2">
    <source>
        <dbReference type="Proteomes" id="UP001164733"/>
    </source>
</evidence>
<dbReference type="AlphaFoldDB" id="A0AA47EEW7"/>
<name>A0AA47EEW7_9CLOT</name>
<dbReference type="RefSeq" id="WP_216127890.1">
    <property type="nucleotide sequence ID" value="NZ_CP086239.1"/>
</dbReference>
<accession>A0AA47EEW7</accession>
<protein>
    <submittedName>
        <fullName evidence="1">Uncharacterized protein</fullName>
    </submittedName>
</protein>
<sequence>MDFTVPEFSILIGSSVYELQYANDFKNANSISEALINNEEDIYIQTSKGTSISNSTGLTVAKSLTDNITITNFNGKAIESTEFEDKAALLMGSIKYKINDTNSIAFTLSYI</sequence>
<gene>
    <name evidence="1" type="ORF">LL038_14510</name>
</gene>
<organism evidence="1 2">
    <name type="scientific">Clostridium estertheticum</name>
    <dbReference type="NCBI Taxonomy" id="238834"/>
    <lineage>
        <taxon>Bacteria</taxon>
        <taxon>Bacillati</taxon>
        <taxon>Bacillota</taxon>
        <taxon>Clostridia</taxon>
        <taxon>Eubacteriales</taxon>
        <taxon>Clostridiaceae</taxon>
        <taxon>Clostridium</taxon>
    </lineage>
</organism>
<dbReference type="EMBL" id="CP086239">
    <property type="protein sequence ID" value="WAG58862.1"/>
    <property type="molecule type" value="Genomic_DNA"/>
</dbReference>